<gene>
    <name evidence="8" type="ORF">MUK42_01962</name>
</gene>
<evidence type="ECO:0000313" key="9">
    <source>
        <dbReference type="Proteomes" id="UP001055439"/>
    </source>
</evidence>
<feature type="signal peptide" evidence="7">
    <location>
        <begin position="1"/>
        <end position="18"/>
    </location>
</feature>
<dbReference type="GO" id="GO:0004497">
    <property type="term" value="F:monooxygenase activity"/>
    <property type="evidence" value="ECO:0007669"/>
    <property type="project" value="UniProtKB-KW"/>
</dbReference>
<evidence type="ECO:0000256" key="3">
    <source>
        <dbReference type="ARBA" id="ARBA00023004"/>
    </source>
</evidence>
<feature type="transmembrane region" description="Helical" evidence="6">
    <location>
        <begin position="46"/>
        <end position="63"/>
    </location>
</feature>
<keyword evidence="5" id="KW-0560">Oxidoreductase</keyword>
<dbReference type="InterPro" id="IPR017972">
    <property type="entry name" value="Cyt_P450_CS"/>
</dbReference>
<accession>A0A9E7FDT7</accession>
<dbReference type="Pfam" id="PF00067">
    <property type="entry name" value="p450"/>
    <property type="match status" value="1"/>
</dbReference>
<comment type="similarity">
    <text evidence="1 5">Belongs to the cytochrome P450 family.</text>
</comment>
<evidence type="ECO:0000256" key="5">
    <source>
        <dbReference type="RuleBase" id="RU000461"/>
    </source>
</evidence>
<keyword evidence="6" id="KW-0812">Transmembrane</keyword>
<keyword evidence="3 4" id="KW-0408">Iron</keyword>
<dbReference type="GO" id="GO:0020037">
    <property type="term" value="F:heme binding"/>
    <property type="evidence" value="ECO:0007669"/>
    <property type="project" value="InterPro"/>
</dbReference>
<name>A0A9E7FDT7_9LILI</name>
<evidence type="ECO:0000256" key="1">
    <source>
        <dbReference type="ARBA" id="ARBA00010617"/>
    </source>
</evidence>
<evidence type="ECO:0000256" key="7">
    <source>
        <dbReference type="SAM" id="SignalP"/>
    </source>
</evidence>
<evidence type="ECO:0000256" key="4">
    <source>
        <dbReference type="PIRSR" id="PIRSR602401-1"/>
    </source>
</evidence>
<dbReference type="PRINTS" id="PR00463">
    <property type="entry name" value="EP450I"/>
</dbReference>
<dbReference type="InterPro" id="IPR036396">
    <property type="entry name" value="Cyt_P450_sf"/>
</dbReference>
<dbReference type="Proteomes" id="UP001055439">
    <property type="component" value="Chromosome 3"/>
</dbReference>
<protein>
    <submittedName>
        <fullName evidence="8">Cytochrome P450</fullName>
    </submittedName>
</protein>
<dbReference type="AlphaFoldDB" id="A0A9E7FDT7"/>
<dbReference type="PROSITE" id="PS00086">
    <property type="entry name" value="CYTOCHROME_P450"/>
    <property type="match status" value="1"/>
</dbReference>
<evidence type="ECO:0000256" key="6">
    <source>
        <dbReference type="SAM" id="Phobius"/>
    </source>
</evidence>
<dbReference type="InterPro" id="IPR001128">
    <property type="entry name" value="Cyt_P450"/>
</dbReference>
<dbReference type="GO" id="GO:0016705">
    <property type="term" value="F:oxidoreductase activity, acting on paired donors, with incorporation or reduction of molecular oxygen"/>
    <property type="evidence" value="ECO:0007669"/>
    <property type="project" value="InterPro"/>
</dbReference>
<proteinExistence type="inferred from homology"/>
<dbReference type="Gene3D" id="1.10.630.10">
    <property type="entry name" value="Cytochrome P450"/>
    <property type="match status" value="1"/>
</dbReference>
<keyword evidence="7" id="KW-0732">Signal</keyword>
<dbReference type="CDD" id="cd11072">
    <property type="entry name" value="CYP71-like"/>
    <property type="match status" value="1"/>
</dbReference>
<evidence type="ECO:0000313" key="8">
    <source>
        <dbReference type="EMBL" id="URD94089.1"/>
    </source>
</evidence>
<feature type="binding site" description="axial binding residue" evidence="4">
    <location>
        <position position="484"/>
    </location>
    <ligand>
        <name>heme</name>
        <dbReference type="ChEBI" id="CHEBI:30413"/>
    </ligand>
    <ligandPart>
        <name>Fe</name>
        <dbReference type="ChEBI" id="CHEBI:18248"/>
    </ligandPart>
</feature>
<dbReference type="EMBL" id="CP097505">
    <property type="protein sequence ID" value="URD94089.1"/>
    <property type="molecule type" value="Genomic_DNA"/>
</dbReference>
<keyword evidence="6" id="KW-1133">Transmembrane helix</keyword>
<keyword evidence="6" id="KW-0472">Membrane</keyword>
<keyword evidence="4 5" id="KW-0349">Heme</keyword>
<dbReference type="SUPFAM" id="SSF48264">
    <property type="entry name" value="Cytochrome P450"/>
    <property type="match status" value="1"/>
</dbReference>
<dbReference type="PANTHER" id="PTHR47955:SF11">
    <property type="entry name" value="4-HYDROXYPHENYLACETALDEHYDE OXIME MONOOXYGENASE"/>
    <property type="match status" value="1"/>
</dbReference>
<dbReference type="InterPro" id="IPR002401">
    <property type="entry name" value="Cyt_P450_E_grp-I"/>
</dbReference>
<sequence>MEPALIWLFMLVLSLIRGALYRTSHYLGRPRLPPGAVSTGTREMDLLTALPFVLSLATLLLYLRRLRTPRRSSLPPSPPALPIIGHLHLVSSMPHHALARLSSRLGPILHLRLGRVPTLVVSSPRLAREVLKTHDAALASRPRLLSGVYLSFDCSDVTFSPLGPYWRQARRICVSELLSPRRVASFNRLRRTELRRLLGSLKPPPSYSSSPPAPVDLSARFFALANDVLCHAAFGRRFSDAGGRRLVEVLTEAQALFAGFTLGDFFPGLGWVNSATGLTRRLERNRAELSAVCDEIIGEHEARLDEADREEDFVDVLLRARKSPDLEVPITDDNLKALVLDMFVAGTDTTSATLEWVMTELARHPRVMKKAQEEVRSTVGGKKEVADGDVDQLHYTKAVIKETFRLHPPVPLLVPRESVEPCVIDGYHIPAKTRILVNTYAIGRDPQAWENPLEFYPERFENIDLDIKGQSFELLPFGGGRRGCPGYPFALATLQLTLSSLLYHFDWELPPGVGADEVNMDEIFGLATRKREPLVLVARERAGCEFEEDESTDS</sequence>
<evidence type="ECO:0000256" key="2">
    <source>
        <dbReference type="ARBA" id="ARBA00022723"/>
    </source>
</evidence>
<reference evidence="8" key="1">
    <citation type="submission" date="2022-05" db="EMBL/GenBank/DDBJ databases">
        <title>The Musa troglodytarum L. genome provides insights into the mechanism of non-climacteric behaviour and enrichment of carotenoids.</title>
        <authorList>
            <person name="Wang J."/>
        </authorList>
    </citation>
    <scope>NUCLEOTIDE SEQUENCE</scope>
    <source>
        <tissue evidence="8">Leaf</tissue>
    </source>
</reference>
<dbReference type="OrthoDB" id="2789670at2759"/>
<feature type="chain" id="PRO_5038998648" evidence="7">
    <location>
        <begin position="19"/>
        <end position="554"/>
    </location>
</feature>
<dbReference type="FunFam" id="1.10.630.10:FF:000011">
    <property type="entry name" value="Cytochrome P450 83B1"/>
    <property type="match status" value="1"/>
</dbReference>
<dbReference type="PANTHER" id="PTHR47955">
    <property type="entry name" value="CYTOCHROME P450 FAMILY 71 PROTEIN"/>
    <property type="match status" value="1"/>
</dbReference>
<keyword evidence="2 4" id="KW-0479">Metal-binding</keyword>
<keyword evidence="5" id="KW-0503">Monooxygenase</keyword>
<dbReference type="GO" id="GO:0005506">
    <property type="term" value="F:iron ion binding"/>
    <property type="evidence" value="ECO:0007669"/>
    <property type="project" value="InterPro"/>
</dbReference>
<comment type="cofactor">
    <cofactor evidence="4">
        <name>heme</name>
        <dbReference type="ChEBI" id="CHEBI:30413"/>
    </cofactor>
</comment>
<organism evidence="8 9">
    <name type="scientific">Musa troglodytarum</name>
    <name type="common">fe'i banana</name>
    <dbReference type="NCBI Taxonomy" id="320322"/>
    <lineage>
        <taxon>Eukaryota</taxon>
        <taxon>Viridiplantae</taxon>
        <taxon>Streptophyta</taxon>
        <taxon>Embryophyta</taxon>
        <taxon>Tracheophyta</taxon>
        <taxon>Spermatophyta</taxon>
        <taxon>Magnoliopsida</taxon>
        <taxon>Liliopsida</taxon>
        <taxon>Zingiberales</taxon>
        <taxon>Musaceae</taxon>
        <taxon>Musa</taxon>
    </lineage>
</organism>
<keyword evidence="9" id="KW-1185">Reference proteome</keyword>
<dbReference type="PRINTS" id="PR00385">
    <property type="entry name" value="P450"/>
</dbReference>